<evidence type="ECO:0000313" key="3">
    <source>
        <dbReference type="EMBL" id="ABR70422.1"/>
    </source>
</evidence>
<feature type="compositionally biased region" description="Low complexity" evidence="1">
    <location>
        <begin position="59"/>
        <end position="83"/>
    </location>
</feature>
<dbReference type="OrthoDB" id="6100298at2"/>
<sequence>MPTFRSGLLLATLLLSACSMPIFQDLQNKPTEKTSTPNTVSTEQSMPSKTTDNEVATVETSVITETNNSNSNSTKASSTESNTDLAEQLNTQRKLANANYIELKNRVGNAPELPRLLATEQLDSKAINLGIQQLRSYISKTNSALALLNARVNDREKVAMNGDLIRIFLSEATVTHDNMTFKAQPLVGQWVRGESRVIRLKDNILFENPKSEDLHITFSETYQLVVNGEVISTINPKKEKNNASFNVTTSANDGTIVGKLDYRVIDNE</sequence>
<keyword evidence="2" id="KW-0732">Signal</keyword>
<dbReference type="KEGG" id="mmw:Mmwyl1_1493"/>
<protein>
    <recommendedName>
        <fullName evidence="4">Lipoprotein</fullName>
    </recommendedName>
</protein>
<evidence type="ECO:0000256" key="2">
    <source>
        <dbReference type="SAM" id="SignalP"/>
    </source>
</evidence>
<feature type="compositionally biased region" description="Polar residues" evidence="1">
    <location>
        <begin position="28"/>
        <end position="54"/>
    </location>
</feature>
<evidence type="ECO:0000256" key="1">
    <source>
        <dbReference type="SAM" id="MobiDB-lite"/>
    </source>
</evidence>
<feature type="region of interest" description="Disordered" evidence="1">
    <location>
        <begin position="28"/>
        <end position="86"/>
    </location>
</feature>
<name>A6VVE3_MARMS</name>
<proteinExistence type="predicted"/>
<feature type="chain" id="PRO_5002704303" description="Lipoprotein" evidence="2">
    <location>
        <begin position="25"/>
        <end position="268"/>
    </location>
</feature>
<gene>
    <name evidence="3" type="ordered locus">Mmwyl1_1493</name>
</gene>
<dbReference type="EMBL" id="CP000749">
    <property type="protein sequence ID" value="ABR70422.1"/>
    <property type="molecule type" value="Genomic_DNA"/>
</dbReference>
<organism evidence="3">
    <name type="scientific">Marinomonas sp. (strain MWYL1)</name>
    <dbReference type="NCBI Taxonomy" id="400668"/>
    <lineage>
        <taxon>Bacteria</taxon>
        <taxon>Pseudomonadati</taxon>
        <taxon>Pseudomonadota</taxon>
        <taxon>Gammaproteobacteria</taxon>
        <taxon>Oceanospirillales</taxon>
        <taxon>Oceanospirillaceae</taxon>
        <taxon>Marinomonas</taxon>
    </lineage>
</organism>
<feature type="signal peptide" evidence="2">
    <location>
        <begin position="1"/>
        <end position="24"/>
    </location>
</feature>
<dbReference type="PROSITE" id="PS51257">
    <property type="entry name" value="PROKAR_LIPOPROTEIN"/>
    <property type="match status" value="1"/>
</dbReference>
<dbReference type="HOGENOM" id="CLU_1110398_0_0_6"/>
<reference evidence="3" key="1">
    <citation type="submission" date="2007-06" db="EMBL/GenBank/DDBJ databases">
        <title>Complete sequence of Marinomonas sp. MWYL1.</title>
        <authorList>
            <consortium name="US DOE Joint Genome Institute"/>
            <person name="Copeland A."/>
            <person name="Lucas S."/>
            <person name="Lapidus A."/>
            <person name="Barry K."/>
            <person name="Glavina del Rio T."/>
            <person name="Dalin E."/>
            <person name="Tice H."/>
            <person name="Pitluck S."/>
            <person name="Kiss H."/>
            <person name="Brettin T."/>
            <person name="Bruce D."/>
            <person name="Detter J.C."/>
            <person name="Han C."/>
            <person name="Schmutz J."/>
            <person name="Larimer F."/>
            <person name="Land M."/>
            <person name="Hauser L."/>
            <person name="Kyrpides N."/>
            <person name="Kim E."/>
            <person name="Johnston A.W.B."/>
            <person name="Todd J.D."/>
            <person name="Rogers R."/>
            <person name="Wexler M."/>
            <person name="Bond P.L."/>
            <person name="Li Y."/>
            <person name="Richardson P."/>
        </authorList>
    </citation>
    <scope>NUCLEOTIDE SEQUENCE [LARGE SCALE GENOMIC DNA]</scope>
    <source>
        <strain evidence="3">MWYL1</strain>
    </source>
</reference>
<evidence type="ECO:0008006" key="4">
    <source>
        <dbReference type="Google" id="ProtNLM"/>
    </source>
</evidence>
<dbReference type="AlphaFoldDB" id="A6VVE3"/>
<accession>A6VVE3</accession>